<organism evidence="1 2">
    <name type="scientific">Brachionus plicatilis</name>
    <name type="common">Marine rotifer</name>
    <name type="synonym">Brachionus muelleri</name>
    <dbReference type="NCBI Taxonomy" id="10195"/>
    <lineage>
        <taxon>Eukaryota</taxon>
        <taxon>Metazoa</taxon>
        <taxon>Spiralia</taxon>
        <taxon>Gnathifera</taxon>
        <taxon>Rotifera</taxon>
        <taxon>Eurotatoria</taxon>
        <taxon>Monogononta</taxon>
        <taxon>Pseudotrocha</taxon>
        <taxon>Ploima</taxon>
        <taxon>Brachionidae</taxon>
        <taxon>Brachionus</taxon>
    </lineage>
</organism>
<proteinExistence type="predicted"/>
<evidence type="ECO:0000313" key="1">
    <source>
        <dbReference type="EMBL" id="RNA35024.1"/>
    </source>
</evidence>
<dbReference type="EMBL" id="REGN01001384">
    <property type="protein sequence ID" value="RNA35024.1"/>
    <property type="molecule type" value="Genomic_DNA"/>
</dbReference>
<sequence length="131" mass="15221">MFNQFGTDKLNVIVKFCPEKYASILRFRIISKFNRFNSIKEKIAFSHYINVRIFLRKFNHFYCLNGNFSSSFLISFEAKDIALFFGTEPFVLVNRVVKLPNSVVTAPNVNSLKKKLSGWMAINYETTAMVQ</sequence>
<accession>A0A3M7SGM0</accession>
<comment type="caution">
    <text evidence="1">The sequence shown here is derived from an EMBL/GenBank/DDBJ whole genome shotgun (WGS) entry which is preliminary data.</text>
</comment>
<reference evidence="1 2" key="1">
    <citation type="journal article" date="2018" name="Sci. Rep.">
        <title>Genomic signatures of local adaptation to the degree of environmental predictability in rotifers.</title>
        <authorList>
            <person name="Franch-Gras L."/>
            <person name="Hahn C."/>
            <person name="Garcia-Roger E.M."/>
            <person name="Carmona M.J."/>
            <person name="Serra M."/>
            <person name="Gomez A."/>
        </authorList>
    </citation>
    <scope>NUCLEOTIDE SEQUENCE [LARGE SCALE GENOMIC DNA]</scope>
    <source>
        <strain evidence="1">HYR1</strain>
    </source>
</reference>
<dbReference type="AlphaFoldDB" id="A0A3M7SGM0"/>
<evidence type="ECO:0000313" key="2">
    <source>
        <dbReference type="Proteomes" id="UP000276133"/>
    </source>
</evidence>
<name>A0A3M7SGM0_BRAPC</name>
<protein>
    <submittedName>
        <fullName evidence="1">Uncharacterized protein</fullName>
    </submittedName>
</protein>
<keyword evidence="2" id="KW-1185">Reference proteome</keyword>
<gene>
    <name evidence="1" type="ORF">BpHYR1_000658</name>
</gene>
<dbReference type="Proteomes" id="UP000276133">
    <property type="component" value="Unassembled WGS sequence"/>
</dbReference>